<dbReference type="InterPro" id="IPR055428">
    <property type="entry name" value="TRAPPC13_C"/>
</dbReference>
<reference evidence="5" key="1">
    <citation type="submission" date="2022-08" db="EMBL/GenBank/DDBJ databases">
        <title>Novel sulfate-reducing endosymbionts in the free-living metamonad Anaeramoeba.</title>
        <authorList>
            <person name="Jerlstrom-Hultqvist J."/>
            <person name="Cepicka I."/>
            <person name="Gallot-Lavallee L."/>
            <person name="Salas-Leiva D."/>
            <person name="Curtis B.A."/>
            <person name="Zahonova K."/>
            <person name="Pipaliya S."/>
            <person name="Dacks J."/>
            <person name="Roger A.J."/>
        </authorList>
    </citation>
    <scope>NUCLEOTIDE SEQUENCE</scope>
    <source>
        <strain evidence="5">Schooner1</strain>
    </source>
</reference>
<evidence type="ECO:0000259" key="3">
    <source>
        <dbReference type="Pfam" id="PF23643"/>
    </source>
</evidence>
<dbReference type="Proteomes" id="UP001150062">
    <property type="component" value="Unassembled WGS sequence"/>
</dbReference>
<dbReference type="InterPro" id="IPR010378">
    <property type="entry name" value="TRAPPC13"/>
</dbReference>
<dbReference type="EMBL" id="JAOAOG010000219">
    <property type="protein sequence ID" value="KAJ6239639.1"/>
    <property type="molecule type" value="Genomic_DNA"/>
</dbReference>
<dbReference type="PANTHER" id="PTHR13134">
    <property type="entry name" value="TRAFFICKING PROTEIN PARTICLE COMPLEX SUBUNIT 13"/>
    <property type="match status" value="1"/>
</dbReference>
<dbReference type="InterPro" id="IPR055429">
    <property type="entry name" value="TRAPPC13_M"/>
</dbReference>
<proteinExistence type="inferred from homology"/>
<dbReference type="InterPro" id="IPR055427">
    <property type="entry name" value="TRAPPC13_N"/>
</dbReference>
<evidence type="ECO:0000259" key="4">
    <source>
        <dbReference type="Pfam" id="PF23647"/>
    </source>
</evidence>
<dbReference type="Pfam" id="PF23643">
    <property type="entry name" value="TRAPPC13_C"/>
    <property type="match status" value="1"/>
</dbReference>
<accession>A0ABQ8Y7D2</accession>
<protein>
    <submittedName>
        <fullName evidence="5">Uncharacterized protein</fullName>
    </submittedName>
</protein>
<evidence type="ECO:0000256" key="1">
    <source>
        <dbReference type="ARBA" id="ARBA00010785"/>
    </source>
</evidence>
<feature type="domain" description="Trafficking protein particle complex subunit 13 middle" evidence="4">
    <location>
        <begin position="187"/>
        <end position="292"/>
    </location>
</feature>
<keyword evidence="6" id="KW-1185">Reference proteome</keyword>
<evidence type="ECO:0000259" key="2">
    <source>
        <dbReference type="Pfam" id="PF06159"/>
    </source>
</evidence>
<gene>
    <name evidence="5" type="ORF">M0813_24985</name>
</gene>
<evidence type="ECO:0000313" key="6">
    <source>
        <dbReference type="Proteomes" id="UP001150062"/>
    </source>
</evidence>
<comment type="similarity">
    <text evidence="1">Belongs to the TRAPPC13 family.</text>
</comment>
<feature type="domain" description="Trafficking protein particle complex subunit 13 N-terminal" evidence="2">
    <location>
        <begin position="11"/>
        <end position="167"/>
    </location>
</feature>
<dbReference type="PANTHER" id="PTHR13134:SF3">
    <property type="entry name" value="TRAFFICKING PROTEIN PARTICLE COMPLEX SUBUNIT 13"/>
    <property type="match status" value="1"/>
</dbReference>
<comment type="caution">
    <text evidence="5">The sequence shown here is derived from an EMBL/GenBank/DDBJ whole genome shotgun (WGS) entry which is preliminary data.</text>
</comment>
<name>A0ABQ8Y7D2_9EUKA</name>
<evidence type="ECO:0000313" key="5">
    <source>
        <dbReference type="EMBL" id="KAJ6239639.1"/>
    </source>
</evidence>
<sequence length="409" mass="46761">MSKQQFLEFQSLDLRVRKISPPSLFQDYPLVCQNEDILGTVLPLTKPGAYQNVDQIAEGEVAQGTTNYLTFTPNLRNVYVGEKFFCCVSITNNFIKEIRGVGITVKVTVGTTSQTVFTTMNKRKDIILPNNSYNHLVPIRPEKNGKNILSVIVKYHFQRENETTFSKDLTYSVISPIHVKASTTILNSKIFLQTHLQNITKKVVCLNEVKFESINCFNVIDCNNIEMNNNEKNQTFSGKMHLCFKDQRKYLFQITPKEGFEEKAKRVTTIGKIIVNWQTKISSSKKIHTTNVPIKIPVRPEIEITIDKIPEDVILEQVFEVECRILNRTNDKLPLRLSYQYEKMKGILINGLSGVDLGEIEPFKPEIITIKMFPIFPGIQEIKGIVITNLITKQNFTIISPIKLVVKKN</sequence>
<organism evidence="5 6">
    <name type="scientific">Anaeramoeba flamelloides</name>
    <dbReference type="NCBI Taxonomy" id="1746091"/>
    <lineage>
        <taxon>Eukaryota</taxon>
        <taxon>Metamonada</taxon>
        <taxon>Anaeramoebidae</taxon>
        <taxon>Anaeramoeba</taxon>
    </lineage>
</organism>
<feature type="domain" description="Trafficking protein particle complex subunit 13 C-terminal" evidence="3">
    <location>
        <begin position="310"/>
        <end position="398"/>
    </location>
</feature>
<dbReference type="Pfam" id="PF06159">
    <property type="entry name" value="TRAPPC13_N"/>
    <property type="match status" value="1"/>
</dbReference>
<dbReference type="Pfam" id="PF23647">
    <property type="entry name" value="TRAPPC13_M"/>
    <property type="match status" value="1"/>
</dbReference>